<evidence type="ECO:0000256" key="3">
    <source>
        <dbReference type="ARBA" id="ARBA00022448"/>
    </source>
</evidence>
<dbReference type="GO" id="GO:0006874">
    <property type="term" value="P:intracellular calcium ion homeostasis"/>
    <property type="evidence" value="ECO:0007669"/>
    <property type="project" value="TreeGrafter"/>
</dbReference>
<feature type="transmembrane region" description="Helical" evidence="8">
    <location>
        <begin position="186"/>
        <end position="207"/>
    </location>
</feature>
<feature type="compositionally biased region" description="Low complexity" evidence="7">
    <location>
        <begin position="509"/>
        <end position="520"/>
    </location>
</feature>
<keyword evidence="6 8" id="KW-0472">Membrane</keyword>
<feature type="region of interest" description="Disordered" evidence="7">
    <location>
        <begin position="500"/>
        <end position="568"/>
    </location>
</feature>
<feature type="domain" description="Sodium/calcium exchanger membrane region" evidence="9">
    <location>
        <begin position="826"/>
        <end position="980"/>
    </location>
</feature>
<feature type="transmembrane region" description="Helical" evidence="8">
    <location>
        <begin position="21"/>
        <end position="42"/>
    </location>
</feature>
<feature type="region of interest" description="Disordered" evidence="7">
    <location>
        <begin position="394"/>
        <end position="435"/>
    </location>
</feature>
<feature type="transmembrane region" description="Helical" evidence="8">
    <location>
        <begin position="754"/>
        <end position="775"/>
    </location>
</feature>
<feature type="transmembrane region" description="Helical" evidence="8">
    <location>
        <begin position="853"/>
        <end position="873"/>
    </location>
</feature>
<keyword evidence="4 8" id="KW-0812">Transmembrane</keyword>
<evidence type="ECO:0000256" key="2">
    <source>
        <dbReference type="ARBA" id="ARBA00008170"/>
    </source>
</evidence>
<feature type="transmembrane region" description="Helical" evidence="8">
    <location>
        <begin position="885"/>
        <end position="914"/>
    </location>
</feature>
<evidence type="ECO:0000256" key="6">
    <source>
        <dbReference type="ARBA" id="ARBA00023136"/>
    </source>
</evidence>
<evidence type="ECO:0000259" key="9">
    <source>
        <dbReference type="Pfam" id="PF01699"/>
    </source>
</evidence>
<dbReference type="PANTHER" id="PTHR12266:SF0">
    <property type="entry name" value="MITOCHONDRIAL SODIUM_CALCIUM EXCHANGER PROTEIN"/>
    <property type="match status" value="1"/>
</dbReference>
<dbReference type="STRING" id="1448320.A0A319DI53"/>
<proteinExistence type="inferred from homology"/>
<feature type="compositionally biased region" description="Low complexity" evidence="7">
    <location>
        <begin position="552"/>
        <end position="563"/>
    </location>
</feature>
<dbReference type="VEuPathDB" id="FungiDB:BO71DRAFT_151387"/>
<keyword evidence="11" id="KW-1185">Reference proteome</keyword>
<feature type="transmembrane region" description="Helical" evidence="8">
    <location>
        <begin position="219"/>
        <end position="238"/>
    </location>
</feature>
<feature type="transmembrane region" description="Helical" evidence="8">
    <location>
        <begin position="819"/>
        <end position="841"/>
    </location>
</feature>
<feature type="region of interest" description="Disordered" evidence="7">
    <location>
        <begin position="716"/>
        <end position="748"/>
    </location>
</feature>
<dbReference type="InterPro" id="IPR051359">
    <property type="entry name" value="CaCA_antiporter"/>
</dbReference>
<evidence type="ECO:0000256" key="8">
    <source>
        <dbReference type="SAM" id="Phobius"/>
    </source>
</evidence>
<feature type="domain" description="Sodium/calcium exchanger membrane region" evidence="9">
    <location>
        <begin position="123"/>
        <end position="262"/>
    </location>
</feature>
<dbReference type="PANTHER" id="PTHR12266">
    <property type="entry name" value="NA+/CA2+ K+ INDEPENDENT EXCHANGER"/>
    <property type="match status" value="1"/>
</dbReference>
<feature type="transmembrane region" description="Helical" evidence="8">
    <location>
        <begin position="250"/>
        <end position="269"/>
    </location>
</feature>
<organism evidence="10 11">
    <name type="scientific">Aspergillus ellipticus CBS 707.79</name>
    <dbReference type="NCBI Taxonomy" id="1448320"/>
    <lineage>
        <taxon>Eukaryota</taxon>
        <taxon>Fungi</taxon>
        <taxon>Dikarya</taxon>
        <taxon>Ascomycota</taxon>
        <taxon>Pezizomycotina</taxon>
        <taxon>Eurotiomycetes</taxon>
        <taxon>Eurotiomycetidae</taxon>
        <taxon>Eurotiales</taxon>
        <taxon>Aspergillaceae</taxon>
        <taxon>Aspergillus</taxon>
        <taxon>Aspergillus subgen. Circumdati</taxon>
    </lineage>
</organism>
<dbReference type="AlphaFoldDB" id="A0A319DI53"/>
<dbReference type="Pfam" id="PF01699">
    <property type="entry name" value="Na_Ca_ex"/>
    <property type="match status" value="2"/>
</dbReference>
<dbReference type="OrthoDB" id="407410at2759"/>
<feature type="compositionally biased region" description="Polar residues" evidence="7">
    <location>
        <begin position="406"/>
        <end position="419"/>
    </location>
</feature>
<dbReference type="GO" id="GO:0016020">
    <property type="term" value="C:membrane"/>
    <property type="evidence" value="ECO:0007669"/>
    <property type="project" value="UniProtKB-SubCell"/>
</dbReference>
<evidence type="ECO:0000313" key="11">
    <source>
        <dbReference type="Proteomes" id="UP000247810"/>
    </source>
</evidence>
<feature type="transmembrane region" description="Helical" evidence="8">
    <location>
        <begin position="934"/>
        <end position="955"/>
    </location>
</feature>
<evidence type="ECO:0000256" key="7">
    <source>
        <dbReference type="SAM" id="MobiDB-lite"/>
    </source>
</evidence>
<name>A0A319DI53_9EURO</name>
<dbReference type="GO" id="GO:0008324">
    <property type="term" value="F:monoatomic cation transmembrane transporter activity"/>
    <property type="evidence" value="ECO:0007669"/>
    <property type="project" value="TreeGrafter"/>
</dbReference>
<keyword evidence="3" id="KW-0813">Transport</keyword>
<accession>A0A319DI53</accession>
<feature type="transmembrane region" description="Helical" evidence="8">
    <location>
        <begin position="787"/>
        <end position="807"/>
    </location>
</feature>
<evidence type="ECO:0000256" key="1">
    <source>
        <dbReference type="ARBA" id="ARBA00004141"/>
    </source>
</evidence>
<keyword evidence="5 8" id="KW-1133">Transmembrane helix</keyword>
<comment type="subcellular location">
    <subcellularLocation>
        <location evidence="1">Membrane</location>
        <topology evidence="1">Multi-pass membrane protein</topology>
    </subcellularLocation>
</comment>
<feature type="transmembrane region" description="Helical" evidence="8">
    <location>
        <begin position="967"/>
        <end position="985"/>
    </location>
</feature>
<dbReference type="InterPro" id="IPR004837">
    <property type="entry name" value="NaCa_Exmemb"/>
</dbReference>
<gene>
    <name evidence="10" type="ORF">BO71DRAFT_151387</name>
</gene>
<evidence type="ECO:0000256" key="5">
    <source>
        <dbReference type="ARBA" id="ARBA00022989"/>
    </source>
</evidence>
<evidence type="ECO:0000256" key="4">
    <source>
        <dbReference type="ARBA" id="ARBA00022692"/>
    </source>
</evidence>
<sequence>MLSLLTPDFRRRLSASQKRSLSARPFWACFLAFTALAVLSWACGRLNRDHTASLVLPVPDHHVHRLFMRDDAPECRLVRQVKDQCSFVRSNCSDYEDGLFSYLQFYYCTLANFKPIAFIIIVLWLSLLFSTIGIAASDFLCVDLSTLASVLGLSESLTGVTFLAFGNGSPDVFSTFAAMRSNSGSLAIGELLGAASFITSVVAGSMALVRPFKVARRSFVRDVGYFILAVCFSMFLLGDGHLHVWESATMVGLYCFYVVLVVMWHWYILRQRRVYERNLAARSHFHIPDNQELDIEELEDDDPGVASESTSLLRGEDFDALERSGVPVWQEGEEDDETRNRYLAEIRDNMHIYRPSTRRRNTLNPIRPSLVGALEFQSVLSSLQKSKNIHRHESIGLGRSSDDDISSQLHSLHSDNASVVSHPRASRSSVGDRLSPHQIVGSARTRAVSVNAAADLRLDTRMFSSGLQQPRVTVSRPSADDKAAFPTLGVFRSYRSVWPNLSPQLPEQPSRTSSPGSSTRLQSPNLLAPPDTFHSPTYQMTSSRPRSPLPLSPRATSLAPSPTDALSESPLSPFPLFQDVSGPASSRAPSLRLPTAYNPTEPLQIHDSVLNDGSDQTTISTSWWPLLSFTSQSIMPTLFPTLAGWKSKSFWERLLSIVAAPSVLLLTITLPVVEPVQFDAGANGVAADGDNAPSPAVRLPEDSPLIRALDEEARPGVVDQNGKSYPSPRQSRFDSELPAAQTSMDPPPSGSKEWCLWLVWMQLFMGPFFVALMYWTTVDSELDVRNLMLPSMVSLLFSLICVTCLTTSARHYPSSQPPVAWRPILALLGFVVAIFWIATIATEVVNLLKTLGVILNISDSLLGLTVFAVGNSLGDLVADITVARLGYPVMALSACFGGPMLNILLGIGLGGLYMTVNAKPETIVATGGSYEIPVSKVLIISGATLLITLVGLLIVVPLNKWKMDQKIGWGLVILWVISTIGNVLAELLT</sequence>
<reference evidence="10 11" key="1">
    <citation type="submission" date="2018-02" db="EMBL/GenBank/DDBJ databases">
        <title>The genomes of Aspergillus section Nigri reveals drivers in fungal speciation.</title>
        <authorList>
            <consortium name="DOE Joint Genome Institute"/>
            <person name="Vesth T.C."/>
            <person name="Nybo J."/>
            <person name="Theobald S."/>
            <person name="Brandl J."/>
            <person name="Frisvad J.C."/>
            <person name="Nielsen K.F."/>
            <person name="Lyhne E.K."/>
            <person name="Kogle M.E."/>
            <person name="Kuo A."/>
            <person name="Riley R."/>
            <person name="Clum A."/>
            <person name="Nolan M."/>
            <person name="Lipzen A."/>
            <person name="Salamov A."/>
            <person name="Henrissat B."/>
            <person name="Wiebenga A."/>
            <person name="De vries R.P."/>
            <person name="Grigoriev I.V."/>
            <person name="Mortensen U.H."/>
            <person name="Andersen M.R."/>
            <person name="Baker S.E."/>
        </authorList>
    </citation>
    <scope>NUCLEOTIDE SEQUENCE [LARGE SCALE GENOMIC DNA]</scope>
    <source>
        <strain evidence="10 11">CBS 707.79</strain>
    </source>
</reference>
<feature type="compositionally biased region" description="Polar residues" evidence="7">
    <location>
        <begin position="721"/>
        <end position="730"/>
    </location>
</feature>
<dbReference type="EMBL" id="KZ825830">
    <property type="protein sequence ID" value="PYH96989.1"/>
    <property type="molecule type" value="Genomic_DNA"/>
</dbReference>
<dbReference type="InterPro" id="IPR044880">
    <property type="entry name" value="NCX_ion-bd_dom_sf"/>
</dbReference>
<protein>
    <submittedName>
        <fullName evidence="10">Sodium/calcium exchanger protein</fullName>
    </submittedName>
</protein>
<comment type="similarity">
    <text evidence="2">Belongs to the Ca(2+):cation antiporter (CaCA) (TC 2.A.19) family.</text>
</comment>
<feature type="transmembrane region" description="Helical" evidence="8">
    <location>
        <begin position="147"/>
        <end position="166"/>
    </location>
</feature>
<evidence type="ECO:0000313" key="10">
    <source>
        <dbReference type="EMBL" id="PYH96989.1"/>
    </source>
</evidence>
<feature type="transmembrane region" description="Helical" evidence="8">
    <location>
        <begin position="116"/>
        <end position="135"/>
    </location>
</feature>
<dbReference type="Gene3D" id="1.20.1420.30">
    <property type="entry name" value="NCX, central ion-binding region"/>
    <property type="match status" value="2"/>
</dbReference>
<dbReference type="Proteomes" id="UP000247810">
    <property type="component" value="Unassembled WGS sequence"/>
</dbReference>